<reference evidence="7 8" key="1">
    <citation type="submission" date="2019-08" db="EMBL/GenBank/DDBJ databases">
        <title>In-depth cultivation of the pig gut microbiome towards novel bacterial diversity and tailored functional studies.</title>
        <authorList>
            <person name="Wylensek D."/>
            <person name="Hitch T.C.A."/>
            <person name="Clavel T."/>
        </authorList>
    </citation>
    <scope>NUCLEOTIDE SEQUENCE [LARGE SCALE GENOMIC DNA]</scope>
    <source>
        <strain evidence="7 8">Oil-RF-744-WCA-WT-10</strain>
    </source>
</reference>
<dbReference type="PANTHER" id="PTHR33529:SF8">
    <property type="entry name" value="PERMEASE, YJGP_YJGQ FAMILY"/>
    <property type="match status" value="1"/>
</dbReference>
<dbReference type="Proteomes" id="UP000483362">
    <property type="component" value="Unassembled WGS sequence"/>
</dbReference>
<dbReference type="InterPro" id="IPR005495">
    <property type="entry name" value="LptG/LptF_permease"/>
</dbReference>
<feature type="transmembrane region" description="Helical" evidence="6">
    <location>
        <begin position="313"/>
        <end position="335"/>
    </location>
</feature>
<evidence type="ECO:0000256" key="3">
    <source>
        <dbReference type="ARBA" id="ARBA00022692"/>
    </source>
</evidence>
<dbReference type="EMBL" id="VULT01000017">
    <property type="protein sequence ID" value="MSS18216.1"/>
    <property type="molecule type" value="Genomic_DNA"/>
</dbReference>
<evidence type="ECO:0000256" key="4">
    <source>
        <dbReference type="ARBA" id="ARBA00022989"/>
    </source>
</evidence>
<protein>
    <submittedName>
        <fullName evidence="7">YjgP/YjgQ family permease</fullName>
    </submittedName>
</protein>
<dbReference type="GO" id="GO:0015920">
    <property type="term" value="P:lipopolysaccharide transport"/>
    <property type="evidence" value="ECO:0007669"/>
    <property type="project" value="TreeGrafter"/>
</dbReference>
<feature type="transmembrane region" description="Helical" evidence="6">
    <location>
        <begin position="21"/>
        <end position="44"/>
    </location>
</feature>
<comment type="caution">
    <text evidence="7">The sequence shown here is derived from an EMBL/GenBank/DDBJ whole genome shotgun (WGS) entry which is preliminary data.</text>
</comment>
<proteinExistence type="predicted"/>
<feature type="transmembrane region" description="Helical" evidence="6">
    <location>
        <begin position="69"/>
        <end position="91"/>
    </location>
</feature>
<evidence type="ECO:0000256" key="5">
    <source>
        <dbReference type="ARBA" id="ARBA00023136"/>
    </source>
</evidence>
<name>A0A6L5XF87_9BACT</name>
<keyword evidence="2" id="KW-1003">Cell membrane</keyword>
<evidence type="ECO:0000313" key="7">
    <source>
        <dbReference type="EMBL" id="MSS18216.1"/>
    </source>
</evidence>
<sequence>MPAAIKERKPHKRLVKHLDTFIIKQFLGTFFFIIILVMAIVIMFDINEKLDAMLTAPLKETVFKYFMNFLPYIAAQFAPLFVFIAVIFFTSRLADRSEITAILSAGVSFGRLTVPYLVSAAVITAGMLYLSLYVIPPANVKRIEYTNQWVKNKRVDYGDNIQLQVRRGVMMHMARYDNITKHGSRISVEEFKGNALKSRLTASDATYDTLGRWKLTDYEMRHFDGLNETMRRGNNLDTTLNIDPKDFLIAKNDQEMLTSPELKKYIDSQKKRGAANIQQFEIEYERRYAMSAAAFILTIIGLSLSSRKVRGGIGLNIGIGLALSFSYILFMQVTQTFAVSGYTSPRVAMWIPNIIYSIIAIVLYKRASR</sequence>
<evidence type="ECO:0000313" key="8">
    <source>
        <dbReference type="Proteomes" id="UP000483362"/>
    </source>
</evidence>
<dbReference type="GO" id="GO:0043190">
    <property type="term" value="C:ATP-binding cassette (ABC) transporter complex"/>
    <property type="evidence" value="ECO:0007669"/>
    <property type="project" value="TreeGrafter"/>
</dbReference>
<feature type="transmembrane region" description="Helical" evidence="6">
    <location>
        <begin position="347"/>
        <end position="364"/>
    </location>
</feature>
<feature type="transmembrane region" description="Helical" evidence="6">
    <location>
        <begin position="112"/>
        <end position="135"/>
    </location>
</feature>
<keyword evidence="5 6" id="KW-0472">Membrane</keyword>
<evidence type="ECO:0000256" key="1">
    <source>
        <dbReference type="ARBA" id="ARBA00004651"/>
    </source>
</evidence>
<dbReference type="AlphaFoldDB" id="A0A6L5XF87"/>
<gene>
    <name evidence="7" type="ORF">FYJ29_10660</name>
</gene>
<evidence type="ECO:0000256" key="6">
    <source>
        <dbReference type="SAM" id="Phobius"/>
    </source>
</evidence>
<evidence type="ECO:0000256" key="2">
    <source>
        <dbReference type="ARBA" id="ARBA00022475"/>
    </source>
</evidence>
<keyword evidence="8" id="KW-1185">Reference proteome</keyword>
<feature type="transmembrane region" description="Helical" evidence="6">
    <location>
        <begin position="288"/>
        <end position="306"/>
    </location>
</feature>
<dbReference type="RefSeq" id="WP_154329073.1">
    <property type="nucleotide sequence ID" value="NZ_CP045696.1"/>
</dbReference>
<dbReference type="PANTHER" id="PTHR33529">
    <property type="entry name" value="SLR0882 PROTEIN-RELATED"/>
    <property type="match status" value="1"/>
</dbReference>
<comment type="subcellular location">
    <subcellularLocation>
        <location evidence="1">Cell membrane</location>
        <topology evidence="1">Multi-pass membrane protein</topology>
    </subcellularLocation>
</comment>
<keyword evidence="3 6" id="KW-0812">Transmembrane</keyword>
<organism evidence="7 8">
    <name type="scientific">Sodaliphilus pleomorphus</name>
    <dbReference type="NCBI Taxonomy" id="2606626"/>
    <lineage>
        <taxon>Bacteria</taxon>
        <taxon>Pseudomonadati</taxon>
        <taxon>Bacteroidota</taxon>
        <taxon>Bacteroidia</taxon>
        <taxon>Bacteroidales</taxon>
        <taxon>Muribaculaceae</taxon>
        <taxon>Sodaliphilus</taxon>
    </lineage>
</organism>
<dbReference type="Pfam" id="PF03739">
    <property type="entry name" value="LptF_LptG"/>
    <property type="match status" value="1"/>
</dbReference>
<keyword evidence="4 6" id="KW-1133">Transmembrane helix</keyword>
<accession>A0A6L5XF87</accession>